<organism evidence="4 5">
    <name type="scientific">Deinococcus taklimakanensis</name>
    <dbReference type="NCBI Taxonomy" id="536443"/>
    <lineage>
        <taxon>Bacteria</taxon>
        <taxon>Thermotogati</taxon>
        <taxon>Deinococcota</taxon>
        <taxon>Deinococci</taxon>
        <taxon>Deinococcales</taxon>
        <taxon>Deinococcaceae</taxon>
        <taxon>Deinococcus</taxon>
    </lineage>
</organism>
<dbReference type="InterPro" id="IPR000086">
    <property type="entry name" value="NUDIX_hydrolase_dom"/>
</dbReference>
<evidence type="ECO:0000259" key="3">
    <source>
        <dbReference type="PROSITE" id="PS51462"/>
    </source>
</evidence>
<dbReference type="EMBL" id="JBHUMK010000073">
    <property type="protein sequence ID" value="MFD2610656.1"/>
    <property type="molecule type" value="Genomic_DNA"/>
</dbReference>
<gene>
    <name evidence="4" type="ORF">ACFSR9_14630</name>
</gene>
<evidence type="ECO:0000256" key="1">
    <source>
        <dbReference type="ARBA" id="ARBA00001946"/>
    </source>
</evidence>
<evidence type="ECO:0000313" key="4">
    <source>
        <dbReference type="EMBL" id="MFD2610656.1"/>
    </source>
</evidence>
<dbReference type="SUPFAM" id="SSF55811">
    <property type="entry name" value="Nudix"/>
    <property type="match status" value="1"/>
</dbReference>
<dbReference type="Pfam" id="PF00293">
    <property type="entry name" value="NUDIX"/>
    <property type="match status" value="1"/>
</dbReference>
<sequence>MSQTDYVRELRRLVGHAPVNFIGVAGLLTNAAGEVLLQRRVGAERWGLVAGIAELGEPLLTALRREVQEELGLTVHAAGLLELLDPPGLSRVDNGDQFYAYTALYRVTHWEGTPTPDGEEIAEARFYAPGDFPALTRLGERARSLMTA</sequence>
<comment type="cofactor">
    <cofactor evidence="1">
        <name>Mg(2+)</name>
        <dbReference type="ChEBI" id="CHEBI:18420"/>
    </cofactor>
</comment>
<dbReference type="Gene3D" id="3.90.79.10">
    <property type="entry name" value="Nucleoside Triphosphate Pyrophosphohydrolase"/>
    <property type="match status" value="1"/>
</dbReference>
<evidence type="ECO:0000256" key="2">
    <source>
        <dbReference type="ARBA" id="ARBA00022801"/>
    </source>
</evidence>
<name>A0ABW5P607_9DEIO</name>
<proteinExistence type="predicted"/>
<reference evidence="5" key="1">
    <citation type="journal article" date="2019" name="Int. J. Syst. Evol. Microbiol.">
        <title>The Global Catalogue of Microorganisms (GCM) 10K type strain sequencing project: providing services to taxonomists for standard genome sequencing and annotation.</title>
        <authorList>
            <consortium name="The Broad Institute Genomics Platform"/>
            <consortium name="The Broad Institute Genome Sequencing Center for Infectious Disease"/>
            <person name="Wu L."/>
            <person name="Ma J."/>
        </authorList>
    </citation>
    <scope>NUCLEOTIDE SEQUENCE [LARGE SCALE GENOMIC DNA]</scope>
    <source>
        <strain evidence="5">KCTC 33842</strain>
    </source>
</reference>
<dbReference type="RefSeq" id="WP_386846976.1">
    <property type="nucleotide sequence ID" value="NZ_JBHUMK010000073.1"/>
</dbReference>
<feature type="domain" description="Nudix hydrolase" evidence="3">
    <location>
        <begin position="19"/>
        <end position="148"/>
    </location>
</feature>
<keyword evidence="2" id="KW-0378">Hydrolase</keyword>
<dbReference type="InterPro" id="IPR015797">
    <property type="entry name" value="NUDIX_hydrolase-like_dom_sf"/>
</dbReference>
<dbReference type="InterPro" id="IPR020084">
    <property type="entry name" value="NUDIX_hydrolase_CS"/>
</dbReference>
<dbReference type="PROSITE" id="PS51462">
    <property type="entry name" value="NUDIX"/>
    <property type="match status" value="1"/>
</dbReference>
<accession>A0ABW5P607</accession>
<keyword evidence="5" id="KW-1185">Reference proteome</keyword>
<dbReference type="PROSITE" id="PS00893">
    <property type="entry name" value="NUDIX_BOX"/>
    <property type="match status" value="1"/>
</dbReference>
<dbReference type="PANTHER" id="PTHR43046:SF2">
    <property type="entry name" value="8-OXO-DGTP DIPHOSPHATASE-RELATED"/>
    <property type="match status" value="1"/>
</dbReference>
<evidence type="ECO:0000313" key="5">
    <source>
        <dbReference type="Proteomes" id="UP001597475"/>
    </source>
</evidence>
<dbReference type="PANTHER" id="PTHR43046">
    <property type="entry name" value="GDP-MANNOSE MANNOSYL HYDROLASE"/>
    <property type="match status" value="1"/>
</dbReference>
<protein>
    <submittedName>
        <fullName evidence="4">NUDIX domain-containing protein</fullName>
    </submittedName>
</protein>
<comment type="caution">
    <text evidence="4">The sequence shown here is derived from an EMBL/GenBank/DDBJ whole genome shotgun (WGS) entry which is preliminary data.</text>
</comment>
<dbReference type="Proteomes" id="UP001597475">
    <property type="component" value="Unassembled WGS sequence"/>
</dbReference>